<accession>A0ABT5ZJ65</accession>
<dbReference type="Pfam" id="PF17853">
    <property type="entry name" value="GGDEF_2"/>
    <property type="match status" value="1"/>
</dbReference>
<proteinExistence type="inferred from homology"/>
<evidence type="ECO:0000259" key="3">
    <source>
        <dbReference type="Pfam" id="PF17853"/>
    </source>
</evidence>
<dbReference type="EMBL" id="JARJBC010000005">
    <property type="protein sequence ID" value="MDF3289865.1"/>
    <property type="molecule type" value="Genomic_DNA"/>
</dbReference>
<keyword evidence="5" id="KW-1185">Reference proteome</keyword>
<comment type="similarity">
    <text evidence="1">Belongs to the CdaR family.</text>
</comment>
<comment type="caution">
    <text evidence="4">The sequence shown here is derived from an EMBL/GenBank/DDBJ whole genome shotgun (WGS) entry which is preliminary data.</text>
</comment>
<name>A0ABT5ZJ65_9ACTN</name>
<protein>
    <submittedName>
        <fullName evidence="4">Helix-turn-helix domain-containing protein</fullName>
    </submittedName>
</protein>
<organism evidence="4 5">
    <name type="scientific">Streptomyces silvisoli</name>
    <dbReference type="NCBI Taxonomy" id="3034235"/>
    <lineage>
        <taxon>Bacteria</taxon>
        <taxon>Bacillati</taxon>
        <taxon>Actinomycetota</taxon>
        <taxon>Actinomycetes</taxon>
        <taxon>Kitasatosporales</taxon>
        <taxon>Streptomycetaceae</taxon>
        <taxon>Streptomyces</taxon>
    </lineage>
</organism>
<sequence>MNAIPVKGTPPNARAEQCLGRMASLCELAPTMFNGRDENDVLKLAASWIASLGSSLTAVGYLAHDGELRRGGTSALEPEDHAMDAGVRALGGQDTALDLPGFGWARALALRNRSSCLGYLVVRSPTAPADDDTHLVTLLARQTAAALDHVQECEGERERVRQLRLINNGVTAVNACLRSAVAELQRRMVIHEALSRVSVSGEGEPGIVHLLHELTGFPTRAEDRFGNLRAWAGPQGSARPTGLAPARRTAVLRRAERERGPVRDRDLLVGVVRSRGEVLGVLVLADPQHQAGETETFALDQAGTVLARELSHVRSLADAELRMQCDLVEDLVTGTDEQSAFARSEAVGHDLHGAHHVVVVRWTGPWGSGTVTAAVGRAAAAGRHDVLLGRRSGAAVLIVRGPAVGDAFYEDVAKELGSADGVIAVGGQCDAPSDFSHSYQEALRALEIRQNSQDPRGLIAFDRLGLYRVLRTSDHDAHTEQFVREWLGPLIDYDQVHHGDLVATLTAYLENSSYDSTAATLAIHRSTLRYRLRRIREISGLDITDIEVRLNLHVAARIWNVITRPPL</sequence>
<dbReference type="RefSeq" id="WP_276093361.1">
    <property type="nucleotide sequence ID" value="NZ_JARJBC010000005.1"/>
</dbReference>
<dbReference type="InterPro" id="IPR051448">
    <property type="entry name" value="CdaR-like_regulators"/>
</dbReference>
<dbReference type="InterPro" id="IPR025736">
    <property type="entry name" value="PucR_C-HTH_dom"/>
</dbReference>
<feature type="domain" description="PucR C-terminal helix-turn-helix" evidence="2">
    <location>
        <begin position="501"/>
        <end position="558"/>
    </location>
</feature>
<dbReference type="PANTHER" id="PTHR33744:SF1">
    <property type="entry name" value="DNA-BINDING TRANSCRIPTIONAL ACTIVATOR ADER"/>
    <property type="match status" value="1"/>
</dbReference>
<evidence type="ECO:0000313" key="4">
    <source>
        <dbReference type="EMBL" id="MDF3289865.1"/>
    </source>
</evidence>
<evidence type="ECO:0000259" key="2">
    <source>
        <dbReference type="Pfam" id="PF13556"/>
    </source>
</evidence>
<dbReference type="Pfam" id="PF13556">
    <property type="entry name" value="HTH_30"/>
    <property type="match status" value="1"/>
</dbReference>
<evidence type="ECO:0000313" key="5">
    <source>
        <dbReference type="Proteomes" id="UP001216579"/>
    </source>
</evidence>
<dbReference type="PANTHER" id="PTHR33744">
    <property type="entry name" value="CARBOHYDRATE DIACID REGULATOR"/>
    <property type="match status" value="1"/>
</dbReference>
<gene>
    <name evidence="4" type="ORF">P3G67_11570</name>
</gene>
<feature type="domain" description="CdaR GGDEF-like" evidence="3">
    <location>
        <begin position="335"/>
        <end position="448"/>
    </location>
</feature>
<reference evidence="4 5" key="1">
    <citation type="submission" date="2023-03" db="EMBL/GenBank/DDBJ databases">
        <title>Draft genome sequence of Streptomyces sp. RB6PN23 isolated from peat swamp forest in Thailand.</title>
        <authorList>
            <person name="Klaysubun C."/>
            <person name="Duangmal K."/>
        </authorList>
    </citation>
    <scope>NUCLEOTIDE SEQUENCE [LARGE SCALE GENOMIC DNA]</scope>
    <source>
        <strain evidence="4 5">RB6PN23</strain>
    </source>
</reference>
<dbReference type="Gene3D" id="1.10.10.2840">
    <property type="entry name" value="PucR C-terminal helix-turn-helix domain"/>
    <property type="match status" value="1"/>
</dbReference>
<dbReference type="Proteomes" id="UP001216579">
    <property type="component" value="Unassembled WGS sequence"/>
</dbReference>
<evidence type="ECO:0000256" key="1">
    <source>
        <dbReference type="ARBA" id="ARBA00006754"/>
    </source>
</evidence>
<dbReference type="InterPro" id="IPR041522">
    <property type="entry name" value="CdaR_GGDEF"/>
</dbReference>
<dbReference type="InterPro" id="IPR042070">
    <property type="entry name" value="PucR_C-HTH_sf"/>
</dbReference>